<dbReference type="CDD" id="cd02440">
    <property type="entry name" value="AdoMet_MTases"/>
    <property type="match status" value="1"/>
</dbReference>
<dbReference type="PANTHER" id="PTHR42912">
    <property type="entry name" value="METHYLTRANSFERASE"/>
    <property type="match status" value="1"/>
</dbReference>
<dbReference type="GO" id="GO:0032259">
    <property type="term" value="P:methylation"/>
    <property type="evidence" value="ECO:0007669"/>
    <property type="project" value="UniProtKB-KW"/>
</dbReference>
<organism evidence="2 3">
    <name type="scientific">Persephonella marina (strain DSM 14350 / EX-H1)</name>
    <dbReference type="NCBI Taxonomy" id="123214"/>
    <lineage>
        <taxon>Bacteria</taxon>
        <taxon>Pseudomonadati</taxon>
        <taxon>Aquificota</taxon>
        <taxon>Aquificia</taxon>
        <taxon>Aquificales</taxon>
        <taxon>Hydrogenothermaceae</taxon>
        <taxon>Persephonella</taxon>
    </lineage>
</organism>
<keyword evidence="3" id="KW-1185">Reference proteome</keyword>
<name>C0QR22_PERMH</name>
<sequence length="209" mass="24082">MAKVEPFEEFTERYEEWFEKNRYAYLSELNAVKKLIPEGKGVEIGVGSGRFAVPLNIKYGVEPSLKMAKISKKKGIFVIRAVAEYLPFKNNSFDFCLFVTTICFVDDIDKSIKEAYRILRKEGKIVIGFIDKNSPLGVFYEKIKEKSPFYRYATFYSTEELTQILSQKGFGNFRYLQTVFKKLDDIKSVEPVKEGYGEGSFIVISAEKL</sequence>
<reference evidence="2 3" key="1">
    <citation type="journal article" date="2009" name="J. Bacteriol.">
        <title>Complete and draft genome sequences of six members of the Aquificales.</title>
        <authorList>
            <person name="Reysenbach A.L."/>
            <person name="Hamamura N."/>
            <person name="Podar M."/>
            <person name="Griffiths E."/>
            <person name="Ferreira S."/>
            <person name="Hochstein R."/>
            <person name="Heidelberg J."/>
            <person name="Johnson J."/>
            <person name="Mead D."/>
            <person name="Pohorille A."/>
            <person name="Sarmiento M."/>
            <person name="Schweighofer K."/>
            <person name="Seshadri R."/>
            <person name="Voytek M.A."/>
        </authorList>
    </citation>
    <scope>NUCLEOTIDE SEQUENCE [LARGE SCALE GENOMIC DNA]</scope>
    <source>
        <strain evidence="3">DSM 14350 / EX-H1</strain>
    </source>
</reference>
<gene>
    <name evidence="2" type="ordered locus">PERMA_1349</name>
</gene>
<dbReference type="InterPro" id="IPR050508">
    <property type="entry name" value="Methyltransf_Superfamily"/>
</dbReference>
<keyword evidence="2" id="KW-0489">Methyltransferase</keyword>
<dbReference type="GO" id="GO:0008757">
    <property type="term" value="F:S-adenosylmethionine-dependent methyltransferase activity"/>
    <property type="evidence" value="ECO:0007669"/>
    <property type="project" value="InterPro"/>
</dbReference>
<dbReference type="EMBL" id="CP001230">
    <property type="protein sequence ID" value="ACO03892.1"/>
    <property type="molecule type" value="Genomic_DNA"/>
</dbReference>
<dbReference type="OrthoDB" id="9772751at2"/>
<dbReference type="KEGG" id="pmx:PERMA_1349"/>
<accession>C0QR22</accession>
<dbReference type="eggNOG" id="COG2226">
    <property type="taxonomic scope" value="Bacteria"/>
</dbReference>
<keyword evidence="2" id="KW-0808">Transferase</keyword>
<evidence type="ECO:0000259" key="1">
    <source>
        <dbReference type="Pfam" id="PF08241"/>
    </source>
</evidence>
<dbReference type="HOGENOM" id="CLU_037990_14_1_0"/>
<dbReference type="Gene3D" id="3.40.50.150">
    <property type="entry name" value="Vaccinia Virus protein VP39"/>
    <property type="match status" value="1"/>
</dbReference>
<dbReference type="InterPro" id="IPR013216">
    <property type="entry name" value="Methyltransf_11"/>
</dbReference>
<protein>
    <submittedName>
        <fullName evidence="2">SAM-dependent methyltransferase, UbiE/COQ5 family</fullName>
    </submittedName>
</protein>
<evidence type="ECO:0000313" key="3">
    <source>
        <dbReference type="Proteomes" id="UP000001366"/>
    </source>
</evidence>
<dbReference type="InterPro" id="IPR029063">
    <property type="entry name" value="SAM-dependent_MTases_sf"/>
</dbReference>
<proteinExistence type="predicted"/>
<dbReference type="AlphaFoldDB" id="C0QR22"/>
<dbReference type="PaxDb" id="123214-PERMA_1349"/>
<dbReference type="Proteomes" id="UP000001366">
    <property type="component" value="Chromosome"/>
</dbReference>
<dbReference type="PANTHER" id="PTHR42912:SF80">
    <property type="entry name" value="METHYLTRANSFERASE DOMAIN-CONTAINING PROTEIN"/>
    <property type="match status" value="1"/>
</dbReference>
<dbReference type="Pfam" id="PF08241">
    <property type="entry name" value="Methyltransf_11"/>
    <property type="match status" value="1"/>
</dbReference>
<dbReference type="RefSeq" id="WP_012676131.1">
    <property type="nucleotide sequence ID" value="NC_012440.1"/>
</dbReference>
<evidence type="ECO:0000313" key="2">
    <source>
        <dbReference type="EMBL" id="ACO03892.1"/>
    </source>
</evidence>
<dbReference type="SUPFAM" id="SSF53335">
    <property type="entry name" value="S-adenosyl-L-methionine-dependent methyltransferases"/>
    <property type="match status" value="1"/>
</dbReference>
<feature type="domain" description="Methyltransferase type 11" evidence="1">
    <location>
        <begin position="42"/>
        <end position="127"/>
    </location>
</feature>